<accession>A0A0P6B0E9</accession>
<organism evidence="1">
    <name type="scientific">Daphnia magna</name>
    <dbReference type="NCBI Taxonomy" id="35525"/>
    <lineage>
        <taxon>Eukaryota</taxon>
        <taxon>Metazoa</taxon>
        <taxon>Ecdysozoa</taxon>
        <taxon>Arthropoda</taxon>
        <taxon>Crustacea</taxon>
        <taxon>Branchiopoda</taxon>
        <taxon>Diplostraca</taxon>
        <taxon>Cladocera</taxon>
        <taxon>Anomopoda</taxon>
        <taxon>Daphniidae</taxon>
        <taxon>Daphnia</taxon>
    </lineage>
</organism>
<dbReference type="AlphaFoldDB" id="A0A0P6B0E9"/>
<name>A0A0P6B0E9_9CRUS</name>
<evidence type="ECO:0000313" key="1">
    <source>
        <dbReference type="EMBL" id="JAN67839.1"/>
    </source>
</evidence>
<proteinExistence type="predicted"/>
<sequence>MRIRHEESVVLCRFRSLALNGVKSGEKRKRTALLEFKMPFSTTRDMREKSAYLEGIEAAV</sequence>
<reference evidence="1" key="1">
    <citation type="submission" date="2015-10" db="EMBL/GenBank/DDBJ databases">
        <title>EvidentialGene: Evidence-directed Construction of Complete mRNA Transcriptomes without Genomes.</title>
        <authorList>
            <person name="Gilbert D.G."/>
        </authorList>
    </citation>
    <scope>NUCLEOTIDE SEQUENCE</scope>
</reference>
<dbReference type="EMBL" id="GDIQ01026898">
    <property type="protein sequence ID" value="JAN67839.1"/>
    <property type="molecule type" value="Transcribed_RNA"/>
</dbReference>
<protein>
    <submittedName>
        <fullName evidence="1">Uncharacterized protein</fullName>
    </submittedName>
</protein>